<organism evidence="3 4">
    <name type="scientific">Tropicimonas omnivorans</name>
    <dbReference type="NCBI Taxonomy" id="3075590"/>
    <lineage>
        <taxon>Bacteria</taxon>
        <taxon>Pseudomonadati</taxon>
        <taxon>Pseudomonadota</taxon>
        <taxon>Alphaproteobacteria</taxon>
        <taxon>Rhodobacterales</taxon>
        <taxon>Roseobacteraceae</taxon>
        <taxon>Tropicimonas</taxon>
    </lineage>
</organism>
<dbReference type="Proteomes" id="UP001265259">
    <property type="component" value="Unassembled WGS sequence"/>
</dbReference>
<dbReference type="RefSeq" id="WP_311690700.1">
    <property type="nucleotide sequence ID" value="NZ_JAVRHL010000002.1"/>
</dbReference>
<keyword evidence="2" id="KW-0812">Transmembrane</keyword>
<evidence type="ECO:0000256" key="2">
    <source>
        <dbReference type="SAM" id="Phobius"/>
    </source>
</evidence>
<dbReference type="EMBL" id="JAVRHL010000002">
    <property type="protein sequence ID" value="MDT0682800.1"/>
    <property type="molecule type" value="Genomic_DNA"/>
</dbReference>
<keyword evidence="2" id="KW-0472">Membrane</keyword>
<proteinExistence type="predicted"/>
<reference evidence="3 4" key="1">
    <citation type="submission" date="2023-09" db="EMBL/GenBank/DDBJ databases">
        <authorList>
            <person name="Rey-Velasco X."/>
        </authorList>
    </citation>
    <scope>NUCLEOTIDE SEQUENCE [LARGE SCALE GENOMIC DNA]</scope>
    <source>
        <strain evidence="3 4">F158</strain>
    </source>
</reference>
<name>A0ABU3DGI7_9RHOB</name>
<gene>
    <name evidence="3" type="ORF">RM543_08885</name>
</gene>
<evidence type="ECO:0000256" key="1">
    <source>
        <dbReference type="SAM" id="MobiDB-lite"/>
    </source>
</evidence>
<feature type="transmembrane region" description="Helical" evidence="2">
    <location>
        <begin position="21"/>
        <end position="42"/>
    </location>
</feature>
<feature type="region of interest" description="Disordered" evidence="1">
    <location>
        <begin position="50"/>
        <end position="72"/>
    </location>
</feature>
<keyword evidence="4" id="KW-1185">Reference proteome</keyword>
<sequence length="72" mass="7895">MSAPHTDVEKQEKQHRPAMMGIGFAILWGVVLLAVFIVFMIWRGEEPVEAETQIDGRTGAVEEPAEGAATDE</sequence>
<accession>A0ABU3DGI7</accession>
<evidence type="ECO:0000313" key="4">
    <source>
        <dbReference type="Proteomes" id="UP001265259"/>
    </source>
</evidence>
<feature type="compositionally biased region" description="Acidic residues" evidence="1">
    <location>
        <begin position="63"/>
        <end position="72"/>
    </location>
</feature>
<evidence type="ECO:0000313" key="3">
    <source>
        <dbReference type="EMBL" id="MDT0682800.1"/>
    </source>
</evidence>
<comment type="caution">
    <text evidence="3">The sequence shown here is derived from an EMBL/GenBank/DDBJ whole genome shotgun (WGS) entry which is preliminary data.</text>
</comment>
<keyword evidence="2" id="KW-1133">Transmembrane helix</keyword>
<protein>
    <submittedName>
        <fullName evidence="3">Uncharacterized protein</fullName>
    </submittedName>
</protein>